<sequence>MWTVCLPGWGAAAVAGVLLLYGSLDVAYFARMMYTVAKARYYKKKACILDTTQVESWCLLNDVDTLLYHMNNARYLRELDFARADFYERTGLYSSIKAAGGAVAIYWDEKTVFMEHEFVGPGGFVHAVAVCRQRVIDTSAAAIAELLLQLHCAGACRPPPSKMPPEVIA</sequence>
<keyword evidence="3" id="KW-1133">Transmembrane helix</keyword>
<evidence type="ECO:0000313" key="4">
    <source>
        <dbReference type="EMBL" id="CAG9796174.1"/>
    </source>
</evidence>
<dbReference type="PANTHER" id="PTHR12475:SF11">
    <property type="entry name" value="PROTEIN THEM6"/>
    <property type="match status" value="1"/>
</dbReference>
<dbReference type="AlphaFoldDB" id="A0A9N9REE9"/>
<evidence type="ECO:0000256" key="1">
    <source>
        <dbReference type="ARBA" id="ARBA00038228"/>
    </source>
</evidence>
<organism evidence="4 5">
    <name type="scientific">Diatraea saccharalis</name>
    <name type="common">sugarcane borer</name>
    <dbReference type="NCBI Taxonomy" id="40085"/>
    <lineage>
        <taxon>Eukaryota</taxon>
        <taxon>Metazoa</taxon>
        <taxon>Ecdysozoa</taxon>
        <taxon>Arthropoda</taxon>
        <taxon>Hexapoda</taxon>
        <taxon>Insecta</taxon>
        <taxon>Pterygota</taxon>
        <taxon>Neoptera</taxon>
        <taxon>Endopterygota</taxon>
        <taxon>Lepidoptera</taxon>
        <taxon>Glossata</taxon>
        <taxon>Ditrysia</taxon>
        <taxon>Pyraloidea</taxon>
        <taxon>Crambidae</taxon>
        <taxon>Crambinae</taxon>
        <taxon>Diatraea</taxon>
    </lineage>
</organism>
<evidence type="ECO:0000313" key="5">
    <source>
        <dbReference type="Proteomes" id="UP001153714"/>
    </source>
</evidence>
<dbReference type="EMBL" id="OU893339">
    <property type="protein sequence ID" value="CAG9796174.1"/>
    <property type="molecule type" value="Genomic_DNA"/>
</dbReference>
<proteinExistence type="inferred from homology"/>
<protein>
    <recommendedName>
        <fullName evidence="2">Protein THEM6</fullName>
    </recommendedName>
</protein>
<dbReference type="InterPro" id="IPR029069">
    <property type="entry name" value="HotDog_dom_sf"/>
</dbReference>
<evidence type="ECO:0000256" key="2">
    <source>
        <dbReference type="ARBA" id="ARBA00041112"/>
    </source>
</evidence>
<keyword evidence="3" id="KW-0472">Membrane</keyword>
<dbReference type="InterPro" id="IPR051490">
    <property type="entry name" value="THEM6_lcsJ_thioesterase"/>
</dbReference>
<feature type="transmembrane region" description="Helical" evidence="3">
    <location>
        <begin position="6"/>
        <end position="30"/>
    </location>
</feature>
<dbReference type="Pfam" id="PF13279">
    <property type="entry name" value="4HBT_2"/>
    <property type="match status" value="1"/>
</dbReference>
<accession>A0A9N9REE9</accession>
<comment type="similarity">
    <text evidence="1">Belongs to the THEM6 family.</text>
</comment>
<gene>
    <name evidence="4" type="ORF">DIATSA_LOCUS13380</name>
</gene>
<reference evidence="4" key="2">
    <citation type="submission" date="2022-10" db="EMBL/GenBank/DDBJ databases">
        <authorList>
            <consortium name="ENA_rothamsted_submissions"/>
            <consortium name="culmorum"/>
            <person name="King R."/>
        </authorList>
    </citation>
    <scope>NUCLEOTIDE SEQUENCE</scope>
</reference>
<evidence type="ECO:0000256" key="3">
    <source>
        <dbReference type="SAM" id="Phobius"/>
    </source>
</evidence>
<keyword evidence="5" id="KW-1185">Reference proteome</keyword>
<name>A0A9N9REE9_9NEOP</name>
<dbReference type="Proteomes" id="UP001153714">
    <property type="component" value="Chromosome 8"/>
</dbReference>
<dbReference type="PANTHER" id="PTHR12475">
    <property type="match status" value="1"/>
</dbReference>
<reference evidence="4" key="1">
    <citation type="submission" date="2021-12" db="EMBL/GenBank/DDBJ databases">
        <authorList>
            <person name="King R."/>
        </authorList>
    </citation>
    <scope>NUCLEOTIDE SEQUENCE</scope>
</reference>
<dbReference type="OrthoDB" id="265761at2759"/>
<keyword evidence="3" id="KW-0812">Transmembrane</keyword>
<dbReference type="SUPFAM" id="SSF54637">
    <property type="entry name" value="Thioesterase/thiol ester dehydrase-isomerase"/>
    <property type="match status" value="1"/>
</dbReference>